<dbReference type="Gene3D" id="1.10.472.80">
    <property type="entry name" value="Ypt/Rab-GAP domain of gyp1p, domain 3"/>
    <property type="match status" value="1"/>
</dbReference>
<dbReference type="SMART" id="SM00164">
    <property type="entry name" value="TBC"/>
    <property type="match status" value="1"/>
</dbReference>
<dbReference type="InterPro" id="IPR035969">
    <property type="entry name" value="Rab-GAP_TBC_sf"/>
</dbReference>
<evidence type="ECO:0000256" key="1">
    <source>
        <dbReference type="SAM" id="MobiDB-lite"/>
    </source>
</evidence>
<dbReference type="PANTHER" id="PTHR47219:SF9">
    <property type="entry name" value="GTPASE ACTIVATING PROTEIN AND CENTROSOME-ASSOCIATED, ISOFORM B"/>
    <property type="match status" value="1"/>
</dbReference>
<dbReference type="Pfam" id="PF00566">
    <property type="entry name" value="RabGAP-TBC"/>
    <property type="match status" value="1"/>
</dbReference>
<comment type="caution">
    <text evidence="3">The sequence shown here is derived from an EMBL/GenBank/DDBJ whole genome shotgun (WGS) entry which is preliminary data.</text>
</comment>
<keyword evidence="4" id="KW-1185">Reference proteome</keyword>
<dbReference type="InterPro" id="IPR000195">
    <property type="entry name" value="Rab-GAP-TBC_dom"/>
</dbReference>
<dbReference type="GO" id="GO:0005096">
    <property type="term" value="F:GTPase activator activity"/>
    <property type="evidence" value="ECO:0007669"/>
    <property type="project" value="TreeGrafter"/>
</dbReference>
<feature type="domain" description="Rab-GAP TBC" evidence="2">
    <location>
        <begin position="334"/>
        <end position="535"/>
    </location>
</feature>
<dbReference type="GO" id="GO:0031267">
    <property type="term" value="F:small GTPase binding"/>
    <property type="evidence" value="ECO:0007669"/>
    <property type="project" value="TreeGrafter"/>
</dbReference>
<feature type="compositionally biased region" description="Low complexity" evidence="1">
    <location>
        <begin position="86"/>
        <end position="139"/>
    </location>
</feature>
<feature type="region of interest" description="Disordered" evidence="1">
    <location>
        <begin position="1"/>
        <end position="237"/>
    </location>
</feature>
<dbReference type="PROSITE" id="PS50086">
    <property type="entry name" value="TBC_RABGAP"/>
    <property type="match status" value="1"/>
</dbReference>
<name>A0AB34ILA9_PRYPA</name>
<evidence type="ECO:0000313" key="3">
    <source>
        <dbReference type="EMBL" id="KAL1500665.1"/>
    </source>
</evidence>
<dbReference type="Gene3D" id="1.10.8.270">
    <property type="entry name" value="putative rabgap domain of human tbc1 domain family member 14 like domains"/>
    <property type="match status" value="1"/>
</dbReference>
<dbReference type="InterPro" id="IPR050302">
    <property type="entry name" value="Rab_GAP_TBC_domain"/>
</dbReference>
<feature type="compositionally biased region" description="Basic and acidic residues" evidence="1">
    <location>
        <begin position="140"/>
        <end position="158"/>
    </location>
</feature>
<feature type="compositionally biased region" description="Gly residues" evidence="1">
    <location>
        <begin position="159"/>
        <end position="168"/>
    </location>
</feature>
<protein>
    <recommendedName>
        <fullName evidence="2">Rab-GAP TBC domain-containing protein</fullName>
    </recommendedName>
</protein>
<dbReference type="Gene3D" id="1.10.10.750">
    <property type="entry name" value="Ypt/Rab-GAP domain of gyp1p, domain 1"/>
    <property type="match status" value="1"/>
</dbReference>
<feature type="compositionally biased region" description="Polar residues" evidence="1">
    <location>
        <begin position="195"/>
        <end position="237"/>
    </location>
</feature>
<dbReference type="Proteomes" id="UP001515480">
    <property type="component" value="Unassembled WGS sequence"/>
</dbReference>
<dbReference type="PANTHER" id="PTHR47219">
    <property type="entry name" value="RAB GTPASE-ACTIVATING PROTEIN 1-LIKE"/>
    <property type="match status" value="1"/>
</dbReference>
<evidence type="ECO:0000259" key="2">
    <source>
        <dbReference type="PROSITE" id="PS50086"/>
    </source>
</evidence>
<gene>
    <name evidence="3" type="ORF">AB1Y20_013312</name>
</gene>
<dbReference type="SUPFAM" id="SSF47923">
    <property type="entry name" value="Ypt/Rab-GAP domain of gyp1p"/>
    <property type="match status" value="2"/>
</dbReference>
<dbReference type="EMBL" id="JBGBPQ010000023">
    <property type="protein sequence ID" value="KAL1500665.1"/>
    <property type="molecule type" value="Genomic_DNA"/>
</dbReference>
<feature type="compositionally biased region" description="Basic and acidic residues" evidence="1">
    <location>
        <begin position="68"/>
        <end position="77"/>
    </location>
</feature>
<reference evidence="3 4" key="1">
    <citation type="journal article" date="2024" name="Science">
        <title>Giant polyketide synthase enzymes in the biosynthesis of giant marine polyether toxins.</title>
        <authorList>
            <person name="Fallon T.R."/>
            <person name="Shende V.V."/>
            <person name="Wierzbicki I.H."/>
            <person name="Pendleton A.L."/>
            <person name="Watervoot N.F."/>
            <person name="Auber R.P."/>
            <person name="Gonzalez D.J."/>
            <person name="Wisecaver J.H."/>
            <person name="Moore B.S."/>
        </authorList>
    </citation>
    <scope>NUCLEOTIDE SEQUENCE [LARGE SCALE GENOMIC DNA]</scope>
    <source>
        <strain evidence="3 4">12B1</strain>
    </source>
</reference>
<accession>A0AB34ILA9</accession>
<organism evidence="3 4">
    <name type="scientific">Prymnesium parvum</name>
    <name type="common">Toxic golden alga</name>
    <dbReference type="NCBI Taxonomy" id="97485"/>
    <lineage>
        <taxon>Eukaryota</taxon>
        <taxon>Haptista</taxon>
        <taxon>Haptophyta</taxon>
        <taxon>Prymnesiophyceae</taxon>
        <taxon>Prymnesiales</taxon>
        <taxon>Prymnesiaceae</taxon>
        <taxon>Prymnesium</taxon>
    </lineage>
</organism>
<sequence length="610" mass="66213">MRSTSRGPPSTPKWNVGAGPGASTFTYVTPTGPPISEIIAARRRVSREKIEVKTEGGSSSSQSGAERAAGKAESDSGKEEDEEAEAAAATPKANGAATPPPAASASTDASRAAQEAAAAEASRVAAAELARASRAASDAIRQRELAQEVAAKVDKEGKAGNGGAGGGSLVESETEEASSTRPDKGVDEESEDNDQYSASSIPSTPSFGSPMNSTDFVNTMGSKCSPRSNMTSASTDRSTAFTDVSSLDMPSTPDLSGEQWLVLEQALDRFGFVDEGGRIDEDEEVARQEVRRENHRLTKWNKMRGNGCATLKPESRKGMSSRKARKLTRRVHKGIPEPLRGQAWFVMSGAAALAADRRNQYSQMRSEAAENGAIDGAAAEQIEKDLKRTFPKHVLWTVDPSSETGESHGVQLMRNVLRAYAYFDKEVVYCQAMNYICGSLLMYCTEETAFWLFVQLMYGLNFRLMYDSHMTLLVKCMDELDAQLKRFSPKLHAHLNNNGCTPSFYASQWFLTIGLDTSLPFAVSMRLMDLIFFERSLAPLFRFTVALLLEEQKHLLQLEAGDLMIAVKSLPKNLPDANGFLLTKAAPLRIKLPKGFTDQGRVDPPQPPPS</sequence>
<dbReference type="AlphaFoldDB" id="A0AB34ILA9"/>
<evidence type="ECO:0000313" key="4">
    <source>
        <dbReference type="Proteomes" id="UP001515480"/>
    </source>
</evidence>
<proteinExistence type="predicted"/>